<dbReference type="EMBL" id="QGGG01000004">
    <property type="protein sequence ID" value="PWJ84841.1"/>
    <property type="molecule type" value="Genomic_DNA"/>
</dbReference>
<proteinExistence type="predicted"/>
<accession>A0A316C572</accession>
<name>A0A316C572_PSESE</name>
<dbReference type="Proteomes" id="UP000245396">
    <property type="component" value="Unassembled WGS sequence"/>
</dbReference>
<feature type="signal peptide" evidence="1">
    <location>
        <begin position="1"/>
        <end position="27"/>
    </location>
</feature>
<evidence type="ECO:0000313" key="3">
    <source>
        <dbReference type="Proteomes" id="UP000245396"/>
    </source>
</evidence>
<feature type="chain" id="PRO_5016430150" evidence="1">
    <location>
        <begin position="28"/>
        <end position="263"/>
    </location>
</feature>
<dbReference type="AlphaFoldDB" id="A0A316C572"/>
<gene>
    <name evidence="2" type="ORF">C7441_104108</name>
</gene>
<sequence>MAGIFQAVSMAMAAAALSGGFAVPASAAAFRSEYTVSYLGLTIARSHFESTFDGNRFKVSGSMSSAGIAQIFDDTKGTVTARGRFAGAGPLPDDFVTNYTSGDKKKKTQIGFAGGNVSKVVNIPPLKKRGRDWVKVADADLRAVTDPLSGTLIRADSAEKVCGRTVKMFDGEMRANLVLDYVSKGPVSLPGYSGEAVTCRARFVPVAGYKKGHRSIEYLKNRSKIAISFAPIGTTGVYAPVRATVGTQIGTITIEARKFEAVN</sequence>
<comment type="caution">
    <text evidence="2">The sequence shown here is derived from an EMBL/GenBank/DDBJ whole genome shotgun (WGS) entry which is preliminary data.</text>
</comment>
<evidence type="ECO:0000256" key="1">
    <source>
        <dbReference type="SAM" id="SignalP"/>
    </source>
</evidence>
<dbReference type="Pfam" id="PF11306">
    <property type="entry name" value="DUF3108"/>
    <property type="match status" value="1"/>
</dbReference>
<dbReference type="STRING" id="1192868.GCA_000304395_02702"/>
<dbReference type="InterPro" id="IPR021457">
    <property type="entry name" value="DUF3108"/>
</dbReference>
<evidence type="ECO:0000313" key="2">
    <source>
        <dbReference type="EMBL" id="PWJ84841.1"/>
    </source>
</evidence>
<protein>
    <submittedName>
        <fullName evidence="2">Uncharacterized protein DUF3108</fullName>
    </submittedName>
</protein>
<keyword evidence="3" id="KW-1185">Reference proteome</keyword>
<keyword evidence="1" id="KW-0732">Signal</keyword>
<reference evidence="2 3" key="1">
    <citation type="submission" date="2018-05" db="EMBL/GenBank/DDBJ databases">
        <title>Genomic Encyclopedia of Type Strains, Phase IV (KMG-IV): sequencing the most valuable type-strain genomes for metagenomic binning, comparative biology and taxonomic classification.</title>
        <authorList>
            <person name="Goeker M."/>
        </authorList>
    </citation>
    <scope>NUCLEOTIDE SEQUENCE [LARGE SCALE GENOMIC DNA]</scope>
    <source>
        <strain evidence="2 3">DSM 6986</strain>
    </source>
</reference>
<organism evidence="2 3">
    <name type="scientific">Pseudaminobacter salicylatoxidans</name>
    <dbReference type="NCBI Taxonomy" id="93369"/>
    <lineage>
        <taxon>Bacteria</taxon>
        <taxon>Pseudomonadati</taxon>
        <taxon>Pseudomonadota</taxon>
        <taxon>Alphaproteobacteria</taxon>
        <taxon>Hyphomicrobiales</taxon>
        <taxon>Phyllobacteriaceae</taxon>
        <taxon>Pseudaminobacter</taxon>
    </lineage>
</organism>